<proteinExistence type="predicted"/>
<comment type="caution">
    <text evidence="1">The sequence shown here is derived from an EMBL/GenBank/DDBJ whole genome shotgun (WGS) entry which is preliminary data.</text>
</comment>
<accession>A0A4Q2R968</accession>
<dbReference type="AlphaFoldDB" id="A0A4Q2R968"/>
<keyword evidence="2" id="KW-1185">Reference proteome</keyword>
<reference evidence="1 2" key="2">
    <citation type="submission" date="2019-02" db="EMBL/GenBank/DDBJ databases">
        <title>'Lichenibacterium ramalinii' gen. nov. sp. nov., 'Lichenibacterium minor' gen. nov. sp. nov.</title>
        <authorList>
            <person name="Pankratov T."/>
        </authorList>
    </citation>
    <scope>NUCLEOTIDE SEQUENCE [LARGE SCALE GENOMIC DNA]</scope>
    <source>
        <strain evidence="1 2">RmlP001</strain>
    </source>
</reference>
<dbReference type="EMBL" id="QYBC01000015">
    <property type="protein sequence ID" value="RYB03182.1"/>
    <property type="molecule type" value="Genomic_DNA"/>
</dbReference>
<dbReference type="Proteomes" id="UP000289411">
    <property type="component" value="Unassembled WGS sequence"/>
</dbReference>
<evidence type="ECO:0000313" key="1">
    <source>
        <dbReference type="EMBL" id="RYB03182.1"/>
    </source>
</evidence>
<name>A0A4Q2R968_9HYPH</name>
<protein>
    <submittedName>
        <fullName evidence="1">Uncharacterized protein</fullName>
    </submittedName>
</protein>
<evidence type="ECO:0000313" key="2">
    <source>
        <dbReference type="Proteomes" id="UP000289411"/>
    </source>
</evidence>
<organism evidence="1 2">
    <name type="scientific">Lichenibacterium ramalinae</name>
    <dbReference type="NCBI Taxonomy" id="2316527"/>
    <lineage>
        <taxon>Bacteria</taxon>
        <taxon>Pseudomonadati</taxon>
        <taxon>Pseudomonadota</taxon>
        <taxon>Alphaproteobacteria</taxon>
        <taxon>Hyphomicrobiales</taxon>
        <taxon>Lichenihabitantaceae</taxon>
        <taxon>Lichenibacterium</taxon>
    </lineage>
</organism>
<gene>
    <name evidence="1" type="ORF">D3272_17270</name>
</gene>
<dbReference type="RefSeq" id="WP_129220472.1">
    <property type="nucleotide sequence ID" value="NZ_QYBC01000015.1"/>
</dbReference>
<sequence>MGIEVDRGEIKVTDGHGNSFYFDIEELKKPDYGKPIKAKWAMDGRSDTEAAGAALAAAKAEADQYAMDHNLI</sequence>
<reference evidence="1 2" key="1">
    <citation type="submission" date="2018-09" db="EMBL/GenBank/DDBJ databases">
        <authorList>
            <person name="Grouzdev D.S."/>
            <person name="Krutkina M.S."/>
        </authorList>
    </citation>
    <scope>NUCLEOTIDE SEQUENCE [LARGE SCALE GENOMIC DNA]</scope>
    <source>
        <strain evidence="1 2">RmlP001</strain>
    </source>
</reference>